<comment type="domain">
    <text evidence="9">Consists of three domains, a large central CORE domain and two small peripheral domains, NMPbind and LID, which undergo movements during catalysis. The LID domain closes over the site of phosphoryl transfer upon ATP binding. Assembling and dissambling the active center during each catalytic cycle provides an effective means to prevent ATP hydrolysis.</text>
</comment>
<keyword evidence="7 9" id="KW-0539">Nucleus</keyword>
<dbReference type="GO" id="GO:0005524">
    <property type="term" value="F:ATP binding"/>
    <property type="evidence" value="ECO:0007669"/>
    <property type="project" value="UniProtKB-KW"/>
</dbReference>
<evidence type="ECO:0000313" key="10">
    <source>
        <dbReference type="EMBL" id="KAJ6638938.1"/>
    </source>
</evidence>
<sequence>MSTALASIASSLSRKVLSNYVGHRPQIYFRSFTSCILLPSINKFSVTKPNQFKNLKMSSEKPKVIFVLGAPGAGKGTQCSNIVKTYGYAHLSAGDLLREERQRSGSEFGELIEDCIVNGKIVPVAVTCSLLENAMTKCFAETGTNKFLIDGFPRNRDNLDGWTLQMSEKVDLQFVIVFDCTEEVCVERCLKRGAAGSGRTDDNLESLKKRFNTFYNDSLPIIEFYDAKNLVRKINGVGDADVVFESVQKVFKEIKD</sequence>
<protein>
    <recommendedName>
        <fullName evidence="9">UMP-CMP kinase</fullName>
        <ecNumber evidence="9">2.7.4.14</ecNumber>
    </recommendedName>
    <alternativeName>
        <fullName evidence="9">Deoxycytidylate kinase</fullName>
        <shortName evidence="9">CK</shortName>
        <shortName evidence="9">dCMP kinase</shortName>
    </alternativeName>
    <alternativeName>
        <fullName evidence="9">Uridine monophosphate/cytidine monophosphate kinase</fullName>
        <shortName evidence="9">UMP/CMP kinase</shortName>
        <shortName evidence="9">UMP/CMPK</shortName>
    </alternativeName>
</protein>
<dbReference type="CDD" id="cd01428">
    <property type="entry name" value="ADK"/>
    <property type="match status" value="1"/>
</dbReference>
<accession>A0A9Q0S0G9</accession>
<comment type="function">
    <text evidence="9">Catalyzes the phosphorylation of pyrimidine nucleoside monophosphates at the expense of ATP. Plays an important role in de novo pyrimidine nucleotide biosynthesis. Has preference for UMP and CMP as phosphate acceptors.</text>
</comment>
<comment type="caution">
    <text evidence="10">The sequence shown here is derived from an EMBL/GenBank/DDBJ whole genome shotgun (WGS) entry which is preliminary data.</text>
</comment>
<feature type="binding site" evidence="9">
    <location>
        <position position="98"/>
    </location>
    <ligand>
        <name>a ribonucleoside 5'-phosphate</name>
        <dbReference type="ChEBI" id="CHEBI:58043"/>
    </ligand>
</feature>
<feature type="binding site" evidence="9">
    <location>
        <begin position="72"/>
        <end position="77"/>
    </location>
    <ligand>
        <name>ATP</name>
        <dbReference type="ChEBI" id="CHEBI:30616"/>
    </ligand>
</feature>
<feature type="binding site" evidence="9">
    <location>
        <begin position="120"/>
        <end position="122"/>
    </location>
    <ligand>
        <name>a ribonucleoside 5'-phosphate</name>
        <dbReference type="ChEBI" id="CHEBI:58043"/>
    </ligand>
</feature>
<dbReference type="GO" id="GO:0005634">
    <property type="term" value="C:nucleus"/>
    <property type="evidence" value="ECO:0007669"/>
    <property type="project" value="UniProtKB-SubCell"/>
</dbReference>
<feature type="region of interest" description="NMPbind" evidence="9">
    <location>
        <begin position="92"/>
        <end position="122"/>
    </location>
</feature>
<dbReference type="EC" id="2.7.4.14" evidence="9"/>
<dbReference type="PANTHER" id="PTHR23359">
    <property type="entry name" value="NUCLEOTIDE KINASE"/>
    <property type="match status" value="1"/>
</dbReference>
<comment type="cofactor">
    <cofactor evidence="9">
        <name>Mg(2+)</name>
        <dbReference type="ChEBI" id="CHEBI:18420"/>
    </cofactor>
    <text evidence="9">Binds 1 Mg(2+) ion per monomer.</text>
</comment>
<reference evidence="10" key="1">
    <citation type="submission" date="2022-07" db="EMBL/GenBank/DDBJ databases">
        <authorList>
            <person name="Trinca V."/>
            <person name="Uliana J.V.C."/>
            <person name="Torres T.T."/>
            <person name="Ward R.J."/>
            <person name="Monesi N."/>
        </authorList>
    </citation>
    <scope>NUCLEOTIDE SEQUENCE</scope>
    <source>
        <strain evidence="10">HSMRA1968</strain>
        <tissue evidence="10">Whole embryos</tissue>
    </source>
</reference>
<feature type="binding site" evidence="9">
    <location>
        <position position="210"/>
    </location>
    <ligand>
        <name>a ribonucleoside 5'-phosphate</name>
        <dbReference type="ChEBI" id="CHEBI:58043"/>
    </ligand>
</feature>
<evidence type="ECO:0000256" key="5">
    <source>
        <dbReference type="ARBA" id="ARBA00022840"/>
    </source>
</evidence>
<dbReference type="PROSITE" id="PS00113">
    <property type="entry name" value="ADENYLATE_KINASE"/>
    <property type="match status" value="1"/>
</dbReference>
<dbReference type="EMBL" id="WJQU01000003">
    <property type="protein sequence ID" value="KAJ6638938.1"/>
    <property type="molecule type" value="Genomic_DNA"/>
</dbReference>
<feature type="binding site" evidence="9">
    <location>
        <position position="158"/>
    </location>
    <ligand>
        <name>CMP</name>
        <dbReference type="ChEBI" id="CHEBI:60377"/>
    </ligand>
</feature>
<evidence type="ECO:0000256" key="7">
    <source>
        <dbReference type="ARBA" id="ARBA00023242"/>
    </source>
</evidence>
<keyword evidence="6 9" id="KW-0665">Pyrimidine biosynthesis</keyword>
<dbReference type="InterPro" id="IPR027417">
    <property type="entry name" value="P-loop_NTPase"/>
</dbReference>
<comment type="catalytic activity">
    <reaction evidence="9">
        <text>dCMP + ATP = dCDP + ADP</text>
        <dbReference type="Rhea" id="RHEA:25094"/>
        <dbReference type="ChEBI" id="CHEBI:30616"/>
        <dbReference type="ChEBI" id="CHEBI:57566"/>
        <dbReference type="ChEBI" id="CHEBI:58593"/>
        <dbReference type="ChEBI" id="CHEBI:456216"/>
        <dbReference type="EC" id="2.7.4.14"/>
    </reaction>
</comment>
<evidence type="ECO:0000256" key="4">
    <source>
        <dbReference type="ARBA" id="ARBA00022777"/>
    </source>
</evidence>
<proteinExistence type="inferred from homology"/>
<name>A0A9Q0S0G9_9DIPT</name>
<comment type="similarity">
    <text evidence="9">Belongs to the adenylate kinase family. UMP-CMP kinase subfamily.</text>
</comment>
<evidence type="ECO:0000256" key="2">
    <source>
        <dbReference type="ARBA" id="ARBA00022679"/>
    </source>
</evidence>
<dbReference type="SUPFAM" id="SSF52540">
    <property type="entry name" value="P-loop containing nucleoside triphosphate hydrolases"/>
    <property type="match status" value="1"/>
</dbReference>
<feature type="binding site" evidence="9">
    <location>
        <begin position="151"/>
        <end position="154"/>
    </location>
    <ligand>
        <name>a ribonucleoside 5'-phosphate</name>
        <dbReference type="ChEBI" id="CHEBI:58043"/>
    </ligand>
</feature>
<evidence type="ECO:0000256" key="6">
    <source>
        <dbReference type="ARBA" id="ARBA00022975"/>
    </source>
</evidence>
<dbReference type="GO" id="GO:0006207">
    <property type="term" value="P:'de novo' pyrimidine nucleobase biosynthetic process"/>
    <property type="evidence" value="ECO:0007669"/>
    <property type="project" value="InterPro"/>
</dbReference>
<dbReference type="GO" id="GO:0006221">
    <property type="term" value="P:pyrimidine nucleotide biosynthetic process"/>
    <property type="evidence" value="ECO:0007669"/>
    <property type="project" value="UniProtKB-UniRule"/>
</dbReference>
<dbReference type="Proteomes" id="UP001151699">
    <property type="component" value="Chromosome X"/>
</dbReference>
<dbReference type="NCBIfam" id="TIGR01359">
    <property type="entry name" value="UMP_CMP_kin_fam"/>
    <property type="match status" value="1"/>
</dbReference>
<organism evidence="10 11">
    <name type="scientific">Pseudolycoriella hygida</name>
    <dbReference type="NCBI Taxonomy" id="35572"/>
    <lineage>
        <taxon>Eukaryota</taxon>
        <taxon>Metazoa</taxon>
        <taxon>Ecdysozoa</taxon>
        <taxon>Arthropoda</taxon>
        <taxon>Hexapoda</taxon>
        <taxon>Insecta</taxon>
        <taxon>Pterygota</taxon>
        <taxon>Neoptera</taxon>
        <taxon>Endopterygota</taxon>
        <taxon>Diptera</taxon>
        <taxon>Nematocera</taxon>
        <taxon>Sciaroidea</taxon>
        <taxon>Sciaridae</taxon>
        <taxon>Pseudolycoriella</taxon>
    </lineage>
</organism>
<evidence type="ECO:0000256" key="1">
    <source>
        <dbReference type="ARBA" id="ARBA00022490"/>
    </source>
</evidence>
<keyword evidence="4 9" id="KW-0418">Kinase</keyword>
<dbReference type="InterPro" id="IPR000850">
    <property type="entry name" value="Adenylat/UMP-CMP_kin"/>
</dbReference>
<dbReference type="Gene3D" id="3.40.50.300">
    <property type="entry name" value="P-loop containing nucleotide triphosphate hydrolases"/>
    <property type="match status" value="1"/>
</dbReference>
<dbReference type="OrthoDB" id="442176at2759"/>
<evidence type="ECO:0000256" key="8">
    <source>
        <dbReference type="ARBA" id="ARBA00048116"/>
    </source>
</evidence>
<dbReference type="GO" id="GO:0050145">
    <property type="term" value="F:nucleoside monophosphate kinase activity"/>
    <property type="evidence" value="ECO:0007669"/>
    <property type="project" value="UniProtKB-ARBA"/>
</dbReference>
<dbReference type="InterPro" id="IPR006266">
    <property type="entry name" value="UMP_CMP_kinase"/>
</dbReference>
<feature type="binding site" evidence="9">
    <location>
        <position position="192"/>
    </location>
    <ligand>
        <name>ATP</name>
        <dbReference type="ChEBI" id="CHEBI:30616"/>
    </ligand>
</feature>
<dbReference type="AlphaFoldDB" id="A0A9Q0S0G9"/>
<dbReference type="PRINTS" id="PR00094">
    <property type="entry name" value="ADENYLTKNASE"/>
</dbReference>
<dbReference type="FunFam" id="3.40.50.300:FF:000315">
    <property type="entry name" value="Adenylate kinase 1"/>
    <property type="match status" value="1"/>
</dbReference>
<keyword evidence="3 9" id="KW-0547">Nucleotide-binding</keyword>
<evidence type="ECO:0000256" key="9">
    <source>
        <dbReference type="HAMAP-Rule" id="MF_03172"/>
    </source>
</evidence>
<dbReference type="HAMAP" id="MF_03172">
    <property type="entry name" value="Adenylate_kinase_UMP_CMP_kin"/>
    <property type="match status" value="1"/>
</dbReference>
<dbReference type="InterPro" id="IPR033690">
    <property type="entry name" value="Adenylat_kinase_CS"/>
</dbReference>
<dbReference type="HAMAP" id="MF_00235">
    <property type="entry name" value="Adenylate_kinase_Adk"/>
    <property type="match status" value="1"/>
</dbReference>
<feature type="binding site" evidence="9">
    <location>
        <position position="238"/>
    </location>
    <ligand>
        <name>ATP</name>
        <dbReference type="ChEBI" id="CHEBI:30616"/>
    </ligand>
</feature>
<dbReference type="Pfam" id="PF00406">
    <property type="entry name" value="ADK"/>
    <property type="match status" value="1"/>
</dbReference>
<comment type="subunit">
    <text evidence="9">Monomer.</text>
</comment>
<keyword evidence="1 9" id="KW-0963">Cytoplasm</keyword>
<gene>
    <name evidence="10" type="primary">cmpk1</name>
    <name evidence="10" type="ORF">Bhyg_11676</name>
</gene>
<comment type="subcellular location">
    <subcellularLocation>
        <location evidence="9">Cytoplasm</location>
    </subcellularLocation>
    <subcellularLocation>
        <location evidence="9">Nucleus</location>
    </subcellularLocation>
</comment>
<keyword evidence="2 9" id="KW-0808">Transferase</keyword>
<keyword evidence="11" id="KW-1185">Reference proteome</keyword>
<comment type="caution">
    <text evidence="9">Lacks conserved residue(s) required for the propagation of feature annotation.</text>
</comment>
<comment type="catalytic activity">
    <reaction evidence="8 9">
        <text>UMP + ATP = UDP + ADP</text>
        <dbReference type="Rhea" id="RHEA:24400"/>
        <dbReference type="ChEBI" id="CHEBI:30616"/>
        <dbReference type="ChEBI" id="CHEBI:57865"/>
        <dbReference type="ChEBI" id="CHEBI:58223"/>
        <dbReference type="ChEBI" id="CHEBI:456216"/>
        <dbReference type="EC" id="2.7.4.14"/>
    </reaction>
</comment>
<dbReference type="GO" id="GO:0005737">
    <property type="term" value="C:cytoplasm"/>
    <property type="evidence" value="ECO:0007669"/>
    <property type="project" value="UniProtKB-SubCell"/>
</dbReference>
<feature type="binding site" evidence="9">
    <location>
        <position position="199"/>
    </location>
    <ligand>
        <name>a ribonucleoside 5'-phosphate</name>
        <dbReference type="ChEBI" id="CHEBI:58043"/>
    </ligand>
</feature>
<comment type="catalytic activity">
    <reaction evidence="9">
        <text>CMP + ATP = CDP + ADP</text>
        <dbReference type="Rhea" id="RHEA:11600"/>
        <dbReference type="ChEBI" id="CHEBI:30616"/>
        <dbReference type="ChEBI" id="CHEBI:58069"/>
        <dbReference type="ChEBI" id="CHEBI:60377"/>
        <dbReference type="ChEBI" id="CHEBI:456216"/>
        <dbReference type="EC" id="2.7.4.14"/>
    </reaction>
</comment>
<evidence type="ECO:0000256" key="3">
    <source>
        <dbReference type="ARBA" id="ARBA00022741"/>
    </source>
</evidence>
<keyword evidence="5 9" id="KW-0067">ATP-binding</keyword>
<evidence type="ECO:0000313" key="11">
    <source>
        <dbReference type="Proteomes" id="UP001151699"/>
    </source>
</evidence>